<feature type="domain" description="Protein kinase" evidence="9">
    <location>
        <begin position="20"/>
        <end position="299"/>
    </location>
</feature>
<evidence type="ECO:0000256" key="6">
    <source>
        <dbReference type="ARBA" id="ARBA00022777"/>
    </source>
</evidence>
<dbReference type="EC" id="2.7.11.24" evidence="2"/>
<dbReference type="PROSITE" id="PS01351">
    <property type="entry name" value="MAPK"/>
    <property type="match status" value="1"/>
</dbReference>
<keyword evidence="7" id="KW-0067">ATP-binding</keyword>
<reference evidence="10" key="1">
    <citation type="submission" date="2022-12" db="EMBL/GenBank/DDBJ databases">
        <authorList>
            <person name="Petersen C."/>
        </authorList>
    </citation>
    <scope>NUCLEOTIDE SEQUENCE</scope>
    <source>
        <strain evidence="10">IBT 15544</strain>
    </source>
</reference>
<dbReference type="FunFam" id="1.10.510.10:FF:000049">
    <property type="entry name" value="Mitogen-activated protein kinase"/>
    <property type="match status" value="1"/>
</dbReference>
<keyword evidence="5" id="KW-0547">Nucleotide-binding</keyword>
<sequence>MTDFSRTSVVGVDFELTARYSEPNPVELDASGLICSAKDSISHQLVAIKKLTRPFGSAMLAKQALREVKLSRYLQHENVIGLVDVFISPKEDLYIVTDLMWTNLQRLIAKGRIENDFAKYFLYQILRGLKYVHSAGIIHRDLKPSSILINENCDLRIADFGHARLRNHQMTGYVSTRYYRAPEIMLTWQEYSEKVDIWSTGCIFAEMLRGTPLFPATTHADQFTLFVNLLGNPESRIVDMIKNKHTRAFVQSLPRCKGEPLSKTFPDLDKDAMGILEQMLEFDVEKRSSARDALPHPYLAPYHDPTDEPVVKIPFDWRFDNAEVSIDAWKAAV</sequence>
<reference evidence="10" key="2">
    <citation type="journal article" date="2023" name="IMA Fungus">
        <title>Comparative genomic study of the Penicillium genus elucidates a diverse pangenome and 15 lateral gene transfer events.</title>
        <authorList>
            <person name="Petersen C."/>
            <person name="Sorensen T."/>
            <person name="Nielsen M.R."/>
            <person name="Sondergaard T.E."/>
            <person name="Sorensen J.L."/>
            <person name="Fitzpatrick D.A."/>
            <person name="Frisvad J.C."/>
            <person name="Nielsen K.L."/>
        </authorList>
    </citation>
    <scope>NUCLEOTIDE SEQUENCE</scope>
    <source>
        <strain evidence="10">IBT 15544</strain>
    </source>
</reference>
<gene>
    <name evidence="10" type="ORF">N7498_007265</name>
</gene>
<keyword evidence="6 10" id="KW-0418">Kinase</keyword>
<comment type="similarity">
    <text evidence="8">Belongs to the protein kinase superfamily. Ser/Thr protein kinase family. MAP kinase subfamily.</text>
</comment>
<evidence type="ECO:0000313" key="10">
    <source>
        <dbReference type="EMBL" id="KAJ5198148.1"/>
    </source>
</evidence>
<keyword evidence="11" id="KW-1185">Reference proteome</keyword>
<evidence type="ECO:0000256" key="1">
    <source>
        <dbReference type="ARBA" id="ARBA00001946"/>
    </source>
</evidence>
<dbReference type="Pfam" id="PF00069">
    <property type="entry name" value="Pkinase"/>
    <property type="match status" value="1"/>
</dbReference>
<dbReference type="InterPro" id="IPR000719">
    <property type="entry name" value="Prot_kinase_dom"/>
</dbReference>
<dbReference type="AlphaFoldDB" id="A0A9W9JJL7"/>
<evidence type="ECO:0000256" key="3">
    <source>
        <dbReference type="ARBA" id="ARBA00022527"/>
    </source>
</evidence>
<keyword evidence="3" id="KW-0723">Serine/threonine-protein kinase</keyword>
<evidence type="ECO:0000256" key="4">
    <source>
        <dbReference type="ARBA" id="ARBA00022679"/>
    </source>
</evidence>
<dbReference type="PANTHER" id="PTHR24055">
    <property type="entry name" value="MITOGEN-ACTIVATED PROTEIN KINASE"/>
    <property type="match status" value="1"/>
</dbReference>
<protein>
    <recommendedName>
        <fullName evidence="2">mitogen-activated protein kinase</fullName>
        <ecNumber evidence="2">2.7.11.24</ecNumber>
    </recommendedName>
</protein>
<dbReference type="GeneID" id="83181628"/>
<dbReference type="RefSeq" id="XP_058306576.1">
    <property type="nucleotide sequence ID" value="XM_058454327.1"/>
</dbReference>
<dbReference type="EMBL" id="JAPQKR010000014">
    <property type="protein sequence ID" value="KAJ5198148.1"/>
    <property type="molecule type" value="Genomic_DNA"/>
</dbReference>
<accession>A0A9W9JJL7</accession>
<organism evidence="10 11">
    <name type="scientific">Penicillium cinerascens</name>
    <dbReference type="NCBI Taxonomy" id="70096"/>
    <lineage>
        <taxon>Eukaryota</taxon>
        <taxon>Fungi</taxon>
        <taxon>Dikarya</taxon>
        <taxon>Ascomycota</taxon>
        <taxon>Pezizomycotina</taxon>
        <taxon>Eurotiomycetes</taxon>
        <taxon>Eurotiomycetidae</taxon>
        <taxon>Eurotiales</taxon>
        <taxon>Aspergillaceae</taxon>
        <taxon>Penicillium</taxon>
    </lineage>
</organism>
<name>A0A9W9JJL7_9EURO</name>
<dbReference type="Proteomes" id="UP001150904">
    <property type="component" value="Unassembled WGS sequence"/>
</dbReference>
<evidence type="ECO:0000256" key="7">
    <source>
        <dbReference type="ARBA" id="ARBA00022840"/>
    </source>
</evidence>
<comment type="caution">
    <text evidence="10">The sequence shown here is derived from an EMBL/GenBank/DDBJ whole genome shotgun (WGS) entry which is preliminary data.</text>
</comment>
<dbReference type="GO" id="GO:0004707">
    <property type="term" value="F:MAP kinase activity"/>
    <property type="evidence" value="ECO:0007669"/>
    <property type="project" value="UniProtKB-EC"/>
</dbReference>
<evidence type="ECO:0000313" key="11">
    <source>
        <dbReference type="Proteomes" id="UP001150904"/>
    </source>
</evidence>
<evidence type="ECO:0000259" key="9">
    <source>
        <dbReference type="PROSITE" id="PS50011"/>
    </source>
</evidence>
<dbReference type="PROSITE" id="PS50011">
    <property type="entry name" value="PROTEIN_KINASE_DOM"/>
    <property type="match status" value="1"/>
</dbReference>
<dbReference type="SUPFAM" id="SSF56112">
    <property type="entry name" value="Protein kinase-like (PK-like)"/>
    <property type="match status" value="1"/>
</dbReference>
<evidence type="ECO:0000256" key="2">
    <source>
        <dbReference type="ARBA" id="ARBA00012411"/>
    </source>
</evidence>
<dbReference type="InterPro" id="IPR003527">
    <property type="entry name" value="MAP_kinase_CS"/>
</dbReference>
<dbReference type="InterPro" id="IPR011009">
    <property type="entry name" value="Kinase-like_dom_sf"/>
</dbReference>
<proteinExistence type="inferred from homology"/>
<dbReference type="Gene3D" id="3.30.200.20">
    <property type="entry name" value="Phosphorylase Kinase, domain 1"/>
    <property type="match status" value="1"/>
</dbReference>
<keyword evidence="4" id="KW-0808">Transferase</keyword>
<evidence type="ECO:0000256" key="8">
    <source>
        <dbReference type="ARBA" id="ARBA00061056"/>
    </source>
</evidence>
<evidence type="ECO:0000256" key="5">
    <source>
        <dbReference type="ARBA" id="ARBA00022741"/>
    </source>
</evidence>
<dbReference type="InterPro" id="IPR050117">
    <property type="entry name" value="MAPK"/>
</dbReference>
<comment type="cofactor">
    <cofactor evidence="1">
        <name>Mg(2+)</name>
        <dbReference type="ChEBI" id="CHEBI:18420"/>
    </cofactor>
</comment>
<dbReference type="OrthoDB" id="192887at2759"/>
<dbReference type="GO" id="GO:0005524">
    <property type="term" value="F:ATP binding"/>
    <property type="evidence" value="ECO:0007669"/>
    <property type="project" value="UniProtKB-KW"/>
</dbReference>
<dbReference type="Gene3D" id="1.10.510.10">
    <property type="entry name" value="Transferase(Phosphotransferase) domain 1"/>
    <property type="match status" value="1"/>
</dbReference>